<comment type="similarity">
    <text evidence="2">Belongs to the CorA metal ion transporter (MIT) (TC 1.A.35) family.</text>
</comment>
<dbReference type="RefSeq" id="WP_093988551.1">
    <property type="nucleotide sequence ID" value="NZ_FYDD01000003.1"/>
</dbReference>
<dbReference type="OrthoDB" id="9803416at2"/>
<evidence type="ECO:0000256" key="6">
    <source>
        <dbReference type="SAM" id="Phobius"/>
    </source>
</evidence>
<accession>A0A8J6P6H9</accession>
<reference evidence="7" key="1">
    <citation type="submission" date="2020-08" db="EMBL/GenBank/DDBJ databases">
        <title>Genome public.</title>
        <authorList>
            <person name="Liu C."/>
            <person name="Sun Q."/>
        </authorList>
    </citation>
    <scope>NUCLEOTIDE SEQUENCE</scope>
    <source>
        <strain evidence="7">NSJ-15</strain>
    </source>
</reference>
<keyword evidence="8" id="KW-1185">Reference proteome</keyword>
<dbReference type="InterPro" id="IPR047199">
    <property type="entry name" value="CorA-like"/>
</dbReference>
<sequence>MIQFYLTEHNRMVKIPSFTEGCWINVISPTVDEISYLVDQLQLDRDFVRAALDEEESSRIENEDDQTLVLVDIPFLTSEDNDTVLYTTRPLGIIMTETNIVTISLQNNTVISDFANGMIRNVQTQLKTRFLLRILLRGATQYLTYLKQIDKITSSLESKLDKSMKNRLLMQLLGLEKSLVYFSTSLKADEITLEKILRGRIIKMYEEDQDLLEDVLIEVKQAIEMASIYSRTLSSTMDAFSSVINNNLNIVMKILTAVTVLLEIPNMVFSFYGMNIDGGLWMDRFQWAPLGIAILLTLIAAIILFKAKMFK</sequence>
<proteinExistence type="inferred from homology"/>
<evidence type="ECO:0000256" key="4">
    <source>
        <dbReference type="ARBA" id="ARBA00022989"/>
    </source>
</evidence>
<evidence type="ECO:0000256" key="2">
    <source>
        <dbReference type="ARBA" id="ARBA00009765"/>
    </source>
</evidence>
<dbReference type="AlphaFoldDB" id="A0A8J6P6H9"/>
<dbReference type="Proteomes" id="UP000632659">
    <property type="component" value="Unassembled WGS sequence"/>
</dbReference>
<dbReference type="SUPFAM" id="SSF143865">
    <property type="entry name" value="CorA soluble domain-like"/>
    <property type="match status" value="1"/>
</dbReference>
<keyword evidence="4 6" id="KW-1133">Transmembrane helix</keyword>
<keyword evidence="3 6" id="KW-0812">Transmembrane</keyword>
<evidence type="ECO:0000313" key="7">
    <source>
        <dbReference type="EMBL" id="MBC8610140.1"/>
    </source>
</evidence>
<gene>
    <name evidence="7" type="ORF">H8702_03245</name>
</gene>
<comment type="subcellular location">
    <subcellularLocation>
        <location evidence="1">Membrane</location>
        <topology evidence="1">Multi-pass membrane protein</topology>
    </subcellularLocation>
</comment>
<dbReference type="InterPro" id="IPR045861">
    <property type="entry name" value="CorA_cytoplasmic_dom"/>
</dbReference>
<dbReference type="PANTHER" id="PTHR47891:SF2">
    <property type="entry name" value="MAGNESIUM AND COBALT TRANSPORTER"/>
    <property type="match status" value="1"/>
</dbReference>
<evidence type="ECO:0000256" key="5">
    <source>
        <dbReference type="ARBA" id="ARBA00023136"/>
    </source>
</evidence>
<keyword evidence="5 6" id="KW-0472">Membrane</keyword>
<organism evidence="7 8">
    <name type="scientific">Massiliimalia timonensis</name>
    <dbReference type="NCBI Taxonomy" id="1987501"/>
    <lineage>
        <taxon>Bacteria</taxon>
        <taxon>Bacillati</taxon>
        <taxon>Bacillota</taxon>
        <taxon>Clostridia</taxon>
        <taxon>Eubacteriales</taxon>
        <taxon>Oscillospiraceae</taxon>
        <taxon>Massiliimalia</taxon>
    </lineage>
</organism>
<dbReference type="Gene3D" id="1.20.58.340">
    <property type="entry name" value="Magnesium transport protein CorA, transmembrane region"/>
    <property type="match status" value="2"/>
</dbReference>
<dbReference type="InterPro" id="IPR002523">
    <property type="entry name" value="MgTranspt_CorA/ZnTranspt_ZntB"/>
</dbReference>
<evidence type="ECO:0000256" key="3">
    <source>
        <dbReference type="ARBA" id="ARBA00022692"/>
    </source>
</evidence>
<dbReference type="GO" id="GO:0046873">
    <property type="term" value="F:metal ion transmembrane transporter activity"/>
    <property type="evidence" value="ECO:0007669"/>
    <property type="project" value="InterPro"/>
</dbReference>
<comment type="caution">
    <text evidence="7">The sequence shown here is derived from an EMBL/GenBank/DDBJ whole genome shotgun (WGS) entry which is preliminary data.</text>
</comment>
<dbReference type="CDD" id="cd12827">
    <property type="entry name" value="EcCorA_ZntB-like_u2"/>
    <property type="match status" value="1"/>
</dbReference>
<evidence type="ECO:0000256" key="1">
    <source>
        <dbReference type="ARBA" id="ARBA00004141"/>
    </source>
</evidence>
<protein>
    <submittedName>
        <fullName evidence="7">Magnesium transporter CorA family protein</fullName>
    </submittedName>
</protein>
<feature type="transmembrane region" description="Helical" evidence="6">
    <location>
        <begin position="285"/>
        <end position="305"/>
    </location>
</feature>
<feature type="transmembrane region" description="Helical" evidence="6">
    <location>
        <begin position="250"/>
        <end position="273"/>
    </location>
</feature>
<dbReference type="GO" id="GO:0016020">
    <property type="term" value="C:membrane"/>
    <property type="evidence" value="ECO:0007669"/>
    <property type="project" value="UniProtKB-SubCell"/>
</dbReference>
<dbReference type="InterPro" id="IPR045863">
    <property type="entry name" value="CorA_TM1_TM2"/>
</dbReference>
<dbReference type="EMBL" id="JACRTL010000001">
    <property type="protein sequence ID" value="MBC8610140.1"/>
    <property type="molecule type" value="Genomic_DNA"/>
</dbReference>
<dbReference type="PANTHER" id="PTHR47891">
    <property type="entry name" value="TRANSPORTER-RELATED"/>
    <property type="match status" value="1"/>
</dbReference>
<dbReference type="SUPFAM" id="SSF144083">
    <property type="entry name" value="Magnesium transport protein CorA, transmembrane region"/>
    <property type="match status" value="1"/>
</dbReference>
<dbReference type="Gene3D" id="3.30.460.20">
    <property type="entry name" value="CorA soluble domain-like"/>
    <property type="match status" value="1"/>
</dbReference>
<dbReference type="Pfam" id="PF01544">
    <property type="entry name" value="CorA"/>
    <property type="match status" value="1"/>
</dbReference>
<evidence type="ECO:0000313" key="8">
    <source>
        <dbReference type="Proteomes" id="UP000632659"/>
    </source>
</evidence>
<name>A0A8J6P6H9_9FIRM</name>